<dbReference type="OrthoDB" id="427096at2759"/>
<evidence type="ECO:0000256" key="11">
    <source>
        <dbReference type="ARBA" id="ARBA00023180"/>
    </source>
</evidence>
<dbReference type="InterPro" id="IPR055270">
    <property type="entry name" value="Glyco_tran_10_C"/>
</dbReference>
<dbReference type="GO" id="GO:0000139">
    <property type="term" value="C:Golgi membrane"/>
    <property type="evidence" value="ECO:0007669"/>
    <property type="project" value="UniProtKB-SubCell"/>
</dbReference>
<evidence type="ECO:0000256" key="5">
    <source>
        <dbReference type="ARBA" id="ARBA00022679"/>
    </source>
</evidence>
<dbReference type="Pfam" id="PF17039">
    <property type="entry name" value="Glyco_tran_10_N"/>
    <property type="match status" value="1"/>
</dbReference>
<dbReference type="PANTHER" id="PTHR48438:SF1">
    <property type="entry name" value="ALPHA-(1,3)-FUCOSYLTRANSFERASE C-RELATED"/>
    <property type="match status" value="1"/>
</dbReference>
<keyword evidence="6 12" id="KW-0812">Transmembrane</keyword>
<keyword evidence="5 12" id="KW-0808">Transferase</keyword>
<evidence type="ECO:0000256" key="8">
    <source>
        <dbReference type="ARBA" id="ARBA00022989"/>
    </source>
</evidence>
<name>A0A8J1TCF8_OWEFU</name>
<comment type="caution">
    <text evidence="15">The sequence shown here is derived from an EMBL/GenBank/DDBJ whole genome shotgun (WGS) entry which is preliminary data.</text>
</comment>
<evidence type="ECO:0000313" key="15">
    <source>
        <dbReference type="EMBL" id="CAH1799048.1"/>
    </source>
</evidence>
<dbReference type="PANTHER" id="PTHR48438">
    <property type="entry name" value="ALPHA-(1,3)-FUCOSYLTRANSFERASE C-RELATED"/>
    <property type="match status" value="1"/>
</dbReference>
<dbReference type="Pfam" id="PF00852">
    <property type="entry name" value="Glyco_transf_10"/>
    <property type="match status" value="1"/>
</dbReference>
<keyword evidence="8 12" id="KW-1133">Transmembrane helix</keyword>
<evidence type="ECO:0000256" key="1">
    <source>
        <dbReference type="ARBA" id="ARBA00004323"/>
    </source>
</evidence>
<dbReference type="InterPro" id="IPR038577">
    <property type="entry name" value="GT10-like_C_sf"/>
</dbReference>
<dbReference type="AlphaFoldDB" id="A0A8J1TCF8"/>
<keyword evidence="4 12" id="KW-0328">Glycosyltransferase</keyword>
<evidence type="ECO:0000256" key="4">
    <source>
        <dbReference type="ARBA" id="ARBA00022676"/>
    </source>
</evidence>
<dbReference type="FunFam" id="3.40.50.11660:FF:000004">
    <property type="entry name" value="Glycoprotein 3-alpha-L-fucosyltransferase A"/>
    <property type="match status" value="1"/>
</dbReference>
<dbReference type="GO" id="GO:0032580">
    <property type="term" value="C:Golgi cisterna membrane"/>
    <property type="evidence" value="ECO:0007669"/>
    <property type="project" value="UniProtKB-SubCell"/>
</dbReference>
<sequence length="390" mass="45979">MIMEAMERRAHSKRRCRKIIIALVPAFCIVYVFIYMQCPLFNIPTPKNPAISTKKLFLATPMFMSRWHMNFDECPVNDCVTTEDFYAADAVVFHNYEIQPWLWWYSTFYQRPPNQKWIFFGQESEVRTAWDSASLNNIFNWTATYKRTSDIVVPYGGYTRLTQQEQMTLRKKTFDYARGKSKLAMILSSHCGALTSGRWELVEELQKYINIDVFGKCHNTPCPEPCNIEEMGKQYKFYLSFENSRCEDYITEKFWGNALGSGEMVPIVLGGYNKTDYSDVSPPNSFIHATDFKTPRELANYMLLLDKEDALYNEYHRWRRTHKVFKQKIVNKDCSFCKNLHNATKFEKHSIHKDLHTFWNRQTNCKVINLPSDSFHNAVISYTRYLFGII</sequence>
<evidence type="ECO:0000256" key="10">
    <source>
        <dbReference type="ARBA" id="ARBA00023136"/>
    </source>
</evidence>
<evidence type="ECO:0000313" key="16">
    <source>
        <dbReference type="Proteomes" id="UP000749559"/>
    </source>
</evidence>
<evidence type="ECO:0000256" key="3">
    <source>
        <dbReference type="ARBA" id="ARBA00008919"/>
    </source>
</evidence>
<dbReference type="Proteomes" id="UP000749559">
    <property type="component" value="Unassembled WGS sequence"/>
</dbReference>
<evidence type="ECO:0000256" key="9">
    <source>
        <dbReference type="ARBA" id="ARBA00023034"/>
    </source>
</evidence>
<comment type="similarity">
    <text evidence="3 12">Belongs to the glycosyltransferase 10 family.</text>
</comment>
<dbReference type="GO" id="GO:0008417">
    <property type="term" value="F:fucosyltransferase activity"/>
    <property type="evidence" value="ECO:0007669"/>
    <property type="project" value="InterPro"/>
</dbReference>
<evidence type="ECO:0000256" key="6">
    <source>
        <dbReference type="ARBA" id="ARBA00022692"/>
    </source>
</evidence>
<keyword evidence="9 12" id="KW-0333">Golgi apparatus</keyword>
<proteinExistence type="inferred from homology"/>
<keyword evidence="11" id="KW-0325">Glycoprotein</keyword>
<evidence type="ECO:0000256" key="2">
    <source>
        <dbReference type="ARBA" id="ARBA00004922"/>
    </source>
</evidence>
<dbReference type="UniPathway" id="UPA00378"/>
<dbReference type="EMBL" id="CAIIXF020000011">
    <property type="protein sequence ID" value="CAH1799048.1"/>
    <property type="molecule type" value="Genomic_DNA"/>
</dbReference>
<evidence type="ECO:0000259" key="13">
    <source>
        <dbReference type="Pfam" id="PF00852"/>
    </source>
</evidence>
<dbReference type="EC" id="2.4.1.-" evidence="12"/>
<organism evidence="15 16">
    <name type="scientific">Owenia fusiformis</name>
    <name type="common">Polychaete worm</name>
    <dbReference type="NCBI Taxonomy" id="6347"/>
    <lineage>
        <taxon>Eukaryota</taxon>
        <taxon>Metazoa</taxon>
        <taxon>Spiralia</taxon>
        <taxon>Lophotrochozoa</taxon>
        <taxon>Annelida</taxon>
        <taxon>Polychaeta</taxon>
        <taxon>Sedentaria</taxon>
        <taxon>Canalipalpata</taxon>
        <taxon>Sabellida</taxon>
        <taxon>Oweniida</taxon>
        <taxon>Oweniidae</taxon>
        <taxon>Owenia</taxon>
    </lineage>
</organism>
<evidence type="ECO:0000259" key="14">
    <source>
        <dbReference type="Pfam" id="PF17039"/>
    </source>
</evidence>
<comment type="pathway">
    <text evidence="2">Protein modification; protein glycosylation.</text>
</comment>
<dbReference type="InterPro" id="IPR001503">
    <property type="entry name" value="Glyco_trans_10"/>
</dbReference>
<feature type="transmembrane region" description="Helical" evidence="12">
    <location>
        <begin position="20"/>
        <end position="36"/>
    </location>
</feature>
<dbReference type="InterPro" id="IPR031481">
    <property type="entry name" value="Glyco_tran_10_N"/>
</dbReference>
<keyword evidence="10 12" id="KW-0472">Membrane</keyword>
<dbReference type="Gene3D" id="3.40.50.11660">
    <property type="entry name" value="Glycosyl transferase family 10, C-terminal domain"/>
    <property type="match status" value="1"/>
</dbReference>
<accession>A0A8J1TCF8</accession>
<feature type="domain" description="Fucosyltransferase N-terminal" evidence="14">
    <location>
        <begin position="56"/>
        <end position="156"/>
    </location>
</feature>
<feature type="domain" description="Fucosyltransferase C-terminal" evidence="13">
    <location>
        <begin position="179"/>
        <end position="348"/>
    </location>
</feature>
<keyword evidence="16" id="KW-1185">Reference proteome</keyword>
<reference evidence="15" key="1">
    <citation type="submission" date="2022-03" db="EMBL/GenBank/DDBJ databases">
        <authorList>
            <person name="Martin C."/>
        </authorList>
    </citation>
    <scope>NUCLEOTIDE SEQUENCE</scope>
</reference>
<evidence type="ECO:0000256" key="7">
    <source>
        <dbReference type="ARBA" id="ARBA00022968"/>
    </source>
</evidence>
<protein>
    <recommendedName>
        <fullName evidence="12">Fucosyltransferase</fullName>
        <ecNumber evidence="12">2.4.1.-</ecNumber>
    </recommendedName>
</protein>
<gene>
    <name evidence="15" type="ORF">OFUS_LOCUS23105</name>
</gene>
<keyword evidence="7" id="KW-0735">Signal-anchor</keyword>
<dbReference type="SUPFAM" id="SSF53756">
    <property type="entry name" value="UDP-Glycosyltransferase/glycogen phosphorylase"/>
    <property type="match status" value="1"/>
</dbReference>
<comment type="subcellular location">
    <subcellularLocation>
        <location evidence="1">Golgi apparatus membrane</location>
        <topology evidence="1">Single-pass type II membrane protein</topology>
    </subcellularLocation>
    <subcellularLocation>
        <location evidence="12">Golgi apparatus</location>
        <location evidence="12">Golgi stack membrane</location>
        <topology evidence="12">Single-pass type II membrane protein</topology>
    </subcellularLocation>
</comment>
<evidence type="ECO:0000256" key="12">
    <source>
        <dbReference type="RuleBase" id="RU003832"/>
    </source>
</evidence>